<dbReference type="EMBL" id="CP016070">
    <property type="protein sequence ID" value="AOW81169.1"/>
    <property type="molecule type" value="Genomic_DNA"/>
</dbReference>
<dbReference type="AlphaFoldDB" id="A0A1D8S759"/>
<keyword evidence="4" id="KW-1185">Reference proteome</keyword>
<evidence type="ECO:0000313" key="2">
    <source>
        <dbReference type="EMBL" id="APE96512.1"/>
    </source>
</evidence>
<dbReference type="Proteomes" id="UP000185608">
    <property type="component" value="Chromosome"/>
</dbReference>
<protein>
    <recommendedName>
        <fullName evidence="5">Small archaeal modifier protein 2</fullName>
    </recommendedName>
</protein>
<accession>A0A1J1AFG5</accession>
<evidence type="ECO:0000313" key="3">
    <source>
        <dbReference type="Proteomes" id="UP000185608"/>
    </source>
</evidence>
<sequence length="65" mass="6693">MQVTVNVIGEGSETVTVDDPAYGDLLAAVDLSPHEASVFVDGQPKPADGSVTEAEVQVVRLVRGG</sequence>
<dbReference type="Proteomes" id="UP000186165">
    <property type="component" value="Chromosome"/>
</dbReference>
<dbReference type="InterPro" id="IPR053833">
    <property type="entry name" value="SAMP2"/>
</dbReference>
<evidence type="ECO:0000313" key="1">
    <source>
        <dbReference type="EMBL" id="AOW81169.1"/>
    </source>
</evidence>
<dbReference type="Gene3D" id="4.10.410.50">
    <property type="match status" value="1"/>
</dbReference>
<reference evidence="1 3" key="1">
    <citation type="submission" date="2016-06" db="EMBL/GenBank/DDBJ databases">
        <title>Discovery of anaerobic lithoheterotrophic haloarchaeon capable of sulfur respiration by hydrogen and formate.</title>
        <authorList>
            <person name="Sorokin D.Y."/>
            <person name="Kublanov I.V."/>
            <person name="Roman P."/>
            <person name="Sinninghe Damste J.S."/>
            <person name="Golyshin P.N."/>
            <person name="Rojo D."/>
            <person name="Ciordia S."/>
            <person name="Mena Md.C."/>
            <person name="Ferrer M."/>
            <person name="Smedile F."/>
            <person name="Messina E."/>
            <person name="La Cono V."/>
            <person name="Yakimov M.M."/>
        </authorList>
    </citation>
    <scope>NUCLEOTIDE SEQUENCE [LARGE SCALE GENOMIC DNA]</scope>
    <source>
        <strain evidence="1 3">HTSR1</strain>
    </source>
</reference>
<reference evidence="2" key="3">
    <citation type="journal article" date="2017" name="ISME J.">
        <title>Discovery of anaerobic lithoheterotrophic haloarchaea, ubiquitous in hypersaline habitats.</title>
        <authorList>
            <person name="Sorokin D.Y."/>
            <person name="Messina E."/>
            <person name="Smedile F."/>
            <person name="Roman P."/>
            <person name="Damste J.S.S."/>
            <person name="Ciordia S."/>
            <person name="Mena M.C."/>
            <person name="Ferrer M."/>
            <person name="Golyshin P.N."/>
            <person name="Kublanov I.V."/>
            <person name="Samarov N.I."/>
            <person name="Toshchakov S.V."/>
            <person name="La Cono V."/>
            <person name="Yakimov M.M."/>
        </authorList>
    </citation>
    <scope>NUCLEOTIDE SEQUENCE</scope>
    <source>
        <strain evidence="2">HSR6</strain>
    </source>
</reference>
<name>A0A1D8S759_9EURY</name>
<dbReference type="InterPro" id="IPR053752">
    <property type="entry name" value="SAM_domain_containing"/>
</dbReference>
<dbReference type="NCBIfam" id="NF041919">
    <property type="entry name" value="SAMP2"/>
    <property type="match status" value="1"/>
</dbReference>
<dbReference type="EMBL" id="CP016804">
    <property type="protein sequence ID" value="APE96512.1"/>
    <property type="molecule type" value="Genomic_DNA"/>
</dbReference>
<reference evidence="4" key="2">
    <citation type="submission" date="2016-08" db="EMBL/GenBank/DDBJ databases">
        <title>Discovery of first anaerobic lithoheterotrophic haloarchae widely represented in hypersaline habitats.</title>
        <authorList>
            <person name="Sorokin D.Y."/>
            <person name="Kublanov I.V."/>
            <person name="Roman P."/>
            <person name="Sinninghe Damste J.S."/>
            <person name="Golyshin P.N."/>
            <person name="Rojo D."/>
            <person name="Ciordia S."/>
            <person name="Mena Md.C."/>
            <person name="Ferrer M."/>
            <person name="Smedile F."/>
            <person name="Messina E."/>
            <person name="La Cono V."/>
            <person name="Yakimov M.M."/>
        </authorList>
    </citation>
    <scope>NUCLEOTIDE SEQUENCE [LARGE SCALE GENOMIC DNA]</scope>
    <source>
        <strain evidence="4">HSR6</strain>
    </source>
</reference>
<dbReference type="OrthoDB" id="104640at2157"/>
<evidence type="ECO:0000313" key="4">
    <source>
        <dbReference type="Proteomes" id="UP000186165"/>
    </source>
</evidence>
<evidence type="ECO:0008006" key="5">
    <source>
        <dbReference type="Google" id="ProtNLM"/>
    </source>
</evidence>
<dbReference type="STRING" id="1873524.HSR6_2084"/>
<organism evidence="1 3">
    <name type="scientific">Halodesulfurarchaeum formicicum</name>
    <dbReference type="NCBI Taxonomy" id="1873524"/>
    <lineage>
        <taxon>Archaea</taxon>
        <taxon>Methanobacteriati</taxon>
        <taxon>Methanobacteriota</taxon>
        <taxon>Stenosarchaea group</taxon>
        <taxon>Halobacteria</taxon>
        <taxon>Halobacteriales</taxon>
        <taxon>Halobacteriaceae</taxon>
        <taxon>Halodesulfurarchaeum</taxon>
    </lineage>
</organism>
<proteinExistence type="predicted"/>
<dbReference type="Pfam" id="PF21965">
    <property type="entry name" value="SAMP2"/>
    <property type="match status" value="1"/>
</dbReference>
<gene>
    <name evidence="2" type="ORF">HSR6_2084</name>
    <name evidence="1" type="ORF">HTSR_2008</name>
</gene>
<dbReference type="InterPro" id="IPR053834">
    <property type="entry name" value="SAMP2_halobacteria"/>
</dbReference>
<dbReference type="RefSeq" id="WP_070365814.1">
    <property type="nucleotide sequence ID" value="NZ_CP016070.1"/>
</dbReference>
<accession>A0A1D8S759</accession>
<dbReference type="KEGG" id="halh:HTSR_2008"/>
<dbReference type="KEGG" id="hhsr:HSR6_2084"/>
<dbReference type="GeneID" id="30418617"/>